<dbReference type="PROSITE" id="PS51683">
    <property type="entry name" value="SAM_OMT_II"/>
    <property type="match status" value="1"/>
</dbReference>
<dbReference type="CDD" id="cd02440">
    <property type="entry name" value="AdoMet_MTases"/>
    <property type="match status" value="1"/>
</dbReference>
<sequence length="342" mass="37497">MTQTQLDSSHIMQVGMGFWPSKTLLSAVEFELFTKLSDGSMTAEAIRDALDLHPRGIHDFLDALVALGFLERDGEGSEGRYRNTAETAAFLDKRSPTYVGGILEMSNARLYGFWGDLTEALKTGKPQNEVKHTGSPVFEELYSDPARLEQFLDGMTGISLGNFHALAEKLDFSRYETVCDIGGATGQLCAVLAGHHPHLRLTTFDLPVVAPIAERAVAAAGLDDRISVASGDFFADPLPRADVITMGMILHDWNLERKRHLIRAAYEALPEGGAYIVIENLIDDARRENAFGLMMSLNMLIEFGDAFDFTGGNFAEWCREAGFREVEILPLTGPASAGIAYK</sequence>
<evidence type="ECO:0000259" key="5">
    <source>
        <dbReference type="Pfam" id="PF08100"/>
    </source>
</evidence>
<dbReference type="InterPro" id="IPR036390">
    <property type="entry name" value="WH_DNA-bd_sf"/>
</dbReference>
<dbReference type="InterPro" id="IPR029063">
    <property type="entry name" value="SAM-dependent_MTases_sf"/>
</dbReference>
<dbReference type="InterPro" id="IPR016461">
    <property type="entry name" value="COMT-like"/>
</dbReference>
<dbReference type="RefSeq" id="WP_185064503.1">
    <property type="nucleotide sequence ID" value="NZ_BAABJP010000007.1"/>
</dbReference>
<dbReference type="SUPFAM" id="SSF46785">
    <property type="entry name" value="Winged helix' DNA-binding domain"/>
    <property type="match status" value="1"/>
</dbReference>
<dbReference type="GO" id="GO:0032259">
    <property type="term" value="P:methylation"/>
    <property type="evidence" value="ECO:0007669"/>
    <property type="project" value="UniProtKB-KW"/>
</dbReference>
<evidence type="ECO:0000256" key="1">
    <source>
        <dbReference type="ARBA" id="ARBA00022603"/>
    </source>
</evidence>
<comment type="caution">
    <text evidence="6">The sequence shown here is derived from an EMBL/GenBank/DDBJ whole genome shotgun (WGS) entry which is preliminary data.</text>
</comment>
<dbReference type="Proteomes" id="UP001428817">
    <property type="component" value="Unassembled WGS sequence"/>
</dbReference>
<evidence type="ECO:0000313" key="7">
    <source>
        <dbReference type="Proteomes" id="UP001428817"/>
    </source>
</evidence>
<feature type="domain" description="O-methyltransferase dimerisation" evidence="5">
    <location>
        <begin position="16"/>
        <end position="91"/>
    </location>
</feature>
<protein>
    <submittedName>
        <fullName evidence="6">Methyltransferase</fullName>
    </submittedName>
</protein>
<dbReference type="PANTHER" id="PTHR43712">
    <property type="entry name" value="PUTATIVE (AFU_ORTHOLOGUE AFUA_4G14580)-RELATED"/>
    <property type="match status" value="1"/>
</dbReference>
<dbReference type="Pfam" id="PF00891">
    <property type="entry name" value="Methyltransf_2"/>
    <property type="match status" value="1"/>
</dbReference>
<evidence type="ECO:0000313" key="6">
    <source>
        <dbReference type="EMBL" id="GAA5151238.1"/>
    </source>
</evidence>
<dbReference type="Gene3D" id="3.40.50.150">
    <property type="entry name" value="Vaccinia Virus protein VP39"/>
    <property type="match status" value="1"/>
</dbReference>
<keyword evidence="1 6" id="KW-0489">Methyltransferase</keyword>
<dbReference type="EMBL" id="BAABJP010000007">
    <property type="protein sequence ID" value="GAA5151238.1"/>
    <property type="molecule type" value="Genomic_DNA"/>
</dbReference>
<accession>A0ABP9PUJ5</accession>
<keyword evidence="3" id="KW-0949">S-adenosyl-L-methionine</keyword>
<dbReference type="PANTHER" id="PTHR43712:SF2">
    <property type="entry name" value="O-METHYLTRANSFERASE CICE"/>
    <property type="match status" value="1"/>
</dbReference>
<name>A0ABP9PUJ5_9PSEU</name>
<keyword evidence="2" id="KW-0808">Transferase</keyword>
<gene>
    <name evidence="6" type="ORF">GCM10023321_17930</name>
</gene>
<dbReference type="Pfam" id="PF08100">
    <property type="entry name" value="Dimerisation"/>
    <property type="match status" value="1"/>
</dbReference>
<evidence type="ECO:0000256" key="2">
    <source>
        <dbReference type="ARBA" id="ARBA00022679"/>
    </source>
</evidence>
<evidence type="ECO:0000259" key="4">
    <source>
        <dbReference type="Pfam" id="PF00891"/>
    </source>
</evidence>
<dbReference type="InterPro" id="IPR012967">
    <property type="entry name" value="COMT_dimerisation"/>
</dbReference>
<dbReference type="Gene3D" id="1.10.10.10">
    <property type="entry name" value="Winged helix-like DNA-binding domain superfamily/Winged helix DNA-binding domain"/>
    <property type="match status" value="1"/>
</dbReference>
<dbReference type="PIRSF" id="PIRSF005739">
    <property type="entry name" value="O-mtase"/>
    <property type="match status" value="1"/>
</dbReference>
<proteinExistence type="predicted"/>
<feature type="domain" description="O-methyltransferase C-terminal" evidence="4">
    <location>
        <begin position="114"/>
        <end position="324"/>
    </location>
</feature>
<reference evidence="7" key="1">
    <citation type="journal article" date="2019" name="Int. J. Syst. Evol. Microbiol.">
        <title>The Global Catalogue of Microorganisms (GCM) 10K type strain sequencing project: providing services to taxonomists for standard genome sequencing and annotation.</title>
        <authorList>
            <consortium name="The Broad Institute Genomics Platform"/>
            <consortium name="The Broad Institute Genome Sequencing Center for Infectious Disease"/>
            <person name="Wu L."/>
            <person name="Ma J."/>
        </authorList>
    </citation>
    <scope>NUCLEOTIDE SEQUENCE [LARGE SCALE GENOMIC DNA]</scope>
    <source>
        <strain evidence="7">JCM 18303</strain>
    </source>
</reference>
<dbReference type="InterPro" id="IPR036388">
    <property type="entry name" value="WH-like_DNA-bd_sf"/>
</dbReference>
<organism evidence="6 7">
    <name type="scientific">Pseudonocardia eucalypti</name>
    <dbReference type="NCBI Taxonomy" id="648755"/>
    <lineage>
        <taxon>Bacteria</taxon>
        <taxon>Bacillati</taxon>
        <taxon>Actinomycetota</taxon>
        <taxon>Actinomycetes</taxon>
        <taxon>Pseudonocardiales</taxon>
        <taxon>Pseudonocardiaceae</taxon>
        <taxon>Pseudonocardia</taxon>
    </lineage>
</organism>
<evidence type="ECO:0000256" key="3">
    <source>
        <dbReference type="ARBA" id="ARBA00022691"/>
    </source>
</evidence>
<dbReference type="InterPro" id="IPR001077">
    <property type="entry name" value="COMT_C"/>
</dbReference>
<keyword evidence="7" id="KW-1185">Reference proteome</keyword>
<dbReference type="SUPFAM" id="SSF53335">
    <property type="entry name" value="S-adenosyl-L-methionine-dependent methyltransferases"/>
    <property type="match status" value="1"/>
</dbReference>
<dbReference type="GO" id="GO:0008168">
    <property type="term" value="F:methyltransferase activity"/>
    <property type="evidence" value="ECO:0007669"/>
    <property type="project" value="UniProtKB-KW"/>
</dbReference>